<keyword evidence="10" id="KW-1133">Transmembrane helix</keyword>
<dbReference type="SUPFAM" id="SSF55874">
    <property type="entry name" value="ATPase domain of HSP90 chaperone/DNA topoisomerase II/histidine kinase"/>
    <property type="match status" value="1"/>
</dbReference>
<keyword evidence="5" id="KW-0808">Transferase</keyword>
<keyword evidence="4 8" id="KW-0597">Phosphoprotein</keyword>
<dbReference type="InterPro" id="IPR001789">
    <property type="entry name" value="Sig_transdc_resp-reg_receiver"/>
</dbReference>
<dbReference type="SMART" id="SM00304">
    <property type="entry name" value="HAMP"/>
    <property type="match status" value="1"/>
</dbReference>
<dbReference type="SMART" id="SM00448">
    <property type="entry name" value="REC"/>
    <property type="match status" value="3"/>
</dbReference>
<dbReference type="SUPFAM" id="SSF55781">
    <property type="entry name" value="GAF domain-like"/>
    <property type="match status" value="1"/>
</dbReference>
<dbReference type="PANTHER" id="PTHR45339">
    <property type="entry name" value="HYBRID SIGNAL TRANSDUCTION HISTIDINE KINASE J"/>
    <property type="match status" value="1"/>
</dbReference>
<dbReference type="InterPro" id="IPR003660">
    <property type="entry name" value="HAMP_dom"/>
</dbReference>
<dbReference type="CDD" id="cd00082">
    <property type="entry name" value="HisKA"/>
    <property type="match status" value="1"/>
</dbReference>
<dbReference type="PROSITE" id="PS50109">
    <property type="entry name" value="HIS_KIN"/>
    <property type="match status" value="1"/>
</dbReference>
<sequence length="1216" mass="134917">MQPSTRPKKNSWLADQPLQRKMMLAIGLLLGLFLLTSLVTLNSLRQQEGNRHWTTHTYQVLRELDQLQRALQTGQLGARGYMLTQRADQRAMFDSGTNDLHQRLAHLRQMTTDNPLQQSRIDSLEKMAAQWQREVTIYAIDPIAQRKAADAAAATAQELQRIPSNYLEHRTVRSEDMHAAIDQMIAEEDQLLTTRNQRLDGALLTAKVINAIAVLLGILLGIVVIRLTWRLVSRPLRRLTDLMTRLANRDHDFEIRRLDRRDEVGEIARALQVFKQMSLDTEAQTWIRSRVSEVSHVLLQATTHKEFAQWLTSELVPLCGAGVGLFYSFDDTRHRLDLLGSYGLRLNNRTADQYMPGEGLVGQCAIERKAIMLDDVPENYLHIDSGTGESLPRNVAILPVLYRDTLIGVLELAGFVPLSALQKRLLDELLPIAALTLENLNRAVSTHDLLLQTQEQADELRVSELVMRQQKEVLRDNNEALQAKTAELEEQSERLIASEEELRVQAEELQASNQELREKTESLNRQKYVLEELQQETADKAAELARASQYKSEFLANMSHELRTPLNSLLILSRSLADNDTGNLDDEQIESARIIHDAGNSLLRLINDILDLSKVEAGKMELVIDDLVLADLARRLRRTFAHVAEEKGLGFTLDIDPGLPAILRTDGSKLEQVANNLLSNAFKFTAKGAVSLRVGRPDGDTDIPETLVGQPLIAITVSDTGIGIPPDKFQRVFNAFEQVDASTSRQFGGTGLGLAISRRMIQLLGGDIVLRSESGRGSCFTLLLPETPPEAPAASEFAEDLPHASKTRLSQAASPYLLPEPIDDDRASLLPGQTTILVIEDDPAFARILIDMIHRKGYRALAAGDGESGLQLAREHHPTGILLDISLPVMDGWSVLDQLKADDATRAIPVHFISVDDGGTRGLERGAVGFLIKPVSRESIGLALERLLHFAAGQQRHLLIVDDDADSRTAVHIMLRSDNVQIDEAGSAEEALEKIAGTAYDCVVLDLGLPGMSGLELLERLAETARGVPPVVVYSGRDLSREENLKLRQYTDAIVVKGARSTERLLDEVSLFLHSIQKAPRRSAAGSAAAGELAGRRVLLVDDDMRNLFALSKVMRGWGLQVNMAQDGYKALKVLADDEAPELVLMDIMMPGMDGYETIRAIRAQPHFADLPIIALTAKAMLGDREKCLEMGASDYLSKPIDIDKLASMMRVWLQR</sequence>
<protein>
    <recommendedName>
        <fullName evidence="3">histidine kinase</fullName>
        <ecNumber evidence="3">2.7.13.3</ecNumber>
    </recommendedName>
</protein>
<dbReference type="CDD" id="cd00156">
    <property type="entry name" value="REC"/>
    <property type="match status" value="1"/>
</dbReference>
<feature type="domain" description="Histidine kinase" evidence="11">
    <location>
        <begin position="557"/>
        <end position="788"/>
    </location>
</feature>
<dbReference type="Pfam" id="PF00512">
    <property type="entry name" value="HisKA"/>
    <property type="match status" value="1"/>
</dbReference>
<reference evidence="15" key="1">
    <citation type="journal article" date="2019" name="Int. J. Syst. Evol. Microbiol.">
        <title>The Global Catalogue of Microorganisms (GCM) 10K type strain sequencing project: providing services to taxonomists for standard genome sequencing and annotation.</title>
        <authorList>
            <consortium name="The Broad Institute Genomics Platform"/>
            <consortium name="The Broad Institute Genome Sequencing Center for Infectious Disease"/>
            <person name="Wu L."/>
            <person name="Ma J."/>
        </authorList>
    </citation>
    <scope>NUCLEOTIDE SEQUENCE [LARGE SCALE GENOMIC DNA]</scope>
    <source>
        <strain evidence="15">CGMCC 1.13587</strain>
    </source>
</reference>
<name>A0ABW0T2A1_9GAMM</name>
<organism evidence="14 15">
    <name type="scientific">Rhodanobacter terrae</name>
    <dbReference type="NCBI Taxonomy" id="418647"/>
    <lineage>
        <taxon>Bacteria</taxon>
        <taxon>Pseudomonadati</taxon>
        <taxon>Pseudomonadota</taxon>
        <taxon>Gammaproteobacteria</taxon>
        <taxon>Lysobacterales</taxon>
        <taxon>Rhodanobacteraceae</taxon>
        <taxon>Rhodanobacter</taxon>
    </lineage>
</organism>
<feature type="coiled-coil region" evidence="9">
    <location>
        <begin position="471"/>
        <end position="550"/>
    </location>
</feature>
<feature type="modified residue" description="4-aspartylphosphate" evidence="8">
    <location>
        <position position="1006"/>
    </location>
</feature>
<dbReference type="InterPro" id="IPR011006">
    <property type="entry name" value="CheY-like_superfamily"/>
</dbReference>
<dbReference type="CDD" id="cd19410">
    <property type="entry name" value="HK9-like_sensor"/>
    <property type="match status" value="1"/>
</dbReference>
<dbReference type="PANTHER" id="PTHR45339:SF1">
    <property type="entry name" value="HYBRID SIGNAL TRANSDUCTION HISTIDINE KINASE J"/>
    <property type="match status" value="1"/>
</dbReference>
<dbReference type="InterPro" id="IPR005467">
    <property type="entry name" value="His_kinase_dom"/>
</dbReference>
<dbReference type="RefSeq" id="WP_377328735.1">
    <property type="nucleotide sequence ID" value="NZ_JBHSNG010000020.1"/>
</dbReference>
<dbReference type="CDD" id="cd06225">
    <property type="entry name" value="HAMP"/>
    <property type="match status" value="1"/>
</dbReference>
<dbReference type="SMART" id="SM00388">
    <property type="entry name" value="HisKA"/>
    <property type="match status" value="1"/>
</dbReference>
<dbReference type="Pfam" id="PF00072">
    <property type="entry name" value="Response_reg"/>
    <property type="match status" value="3"/>
</dbReference>
<dbReference type="CDD" id="cd16922">
    <property type="entry name" value="HATPase_EvgS-ArcB-TorS-like"/>
    <property type="match status" value="1"/>
</dbReference>
<evidence type="ECO:0000256" key="8">
    <source>
        <dbReference type="PROSITE-ProRule" id="PRU00169"/>
    </source>
</evidence>
<evidence type="ECO:0000259" key="13">
    <source>
        <dbReference type="PROSITE" id="PS50885"/>
    </source>
</evidence>
<feature type="domain" description="Response regulatory" evidence="12">
    <location>
        <begin position="835"/>
        <end position="948"/>
    </location>
</feature>
<feature type="domain" description="Response regulatory" evidence="12">
    <location>
        <begin position="957"/>
        <end position="1072"/>
    </location>
</feature>
<evidence type="ECO:0000256" key="3">
    <source>
        <dbReference type="ARBA" id="ARBA00012438"/>
    </source>
</evidence>
<feature type="transmembrane region" description="Helical" evidence="10">
    <location>
        <begin position="208"/>
        <end position="229"/>
    </location>
</feature>
<dbReference type="PROSITE" id="PS50110">
    <property type="entry name" value="RESPONSE_REGULATORY"/>
    <property type="match status" value="3"/>
</dbReference>
<dbReference type="InterPro" id="IPR007891">
    <property type="entry name" value="CHASE3"/>
</dbReference>
<evidence type="ECO:0000256" key="9">
    <source>
        <dbReference type="SAM" id="Coils"/>
    </source>
</evidence>
<dbReference type="InterPro" id="IPR003594">
    <property type="entry name" value="HATPase_dom"/>
</dbReference>
<feature type="modified residue" description="4-aspartylphosphate" evidence="8">
    <location>
        <position position="1147"/>
    </location>
</feature>
<evidence type="ECO:0000313" key="15">
    <source>
        <dbReference type="Proteomes" id="UP001596111"/>
    </source>
</evidence>
<evidence type="ECO:0000256" key="7">
    <source>
        <dbReference type="ARBA" id="ARBA00023012"/>
    </source>
</evidence>
<dbReference type="Gene3D" id="1.10.287.130">
    <property type="match status" value="1"/>
</dbReference>
<dbReference type="Gene3D" id="3.30.450.40">
    <property type="match status" value="1"/>
</dbReference>
<evidence type="ECO:0000256" key="2">
    <source>
        <dbReference type="ARBA" id="ARBA00004370"/>
    </source>
</evidence>
<dbReference type="PRINTS" id="PR00344">
    <property type="entry name" value="BCTRLSENSOR"/>
</dbReference>
<accession>A0ABW0T2A1</accession>
<dbReference type="Gene3D" id="3.40.50.2300">
    <property type="match status" value="3"/>
</dbReference>
<keyword evidence="10" id="KW-0812">Transmembrane</keyword>
<evidence type="ECO:0000256" key="4">
    <source>
        <dbReference type="ARBA" id="ARBA00022553"/>
    </source>
</evidence>
<evidence type="ECO:0000256" key="10">
    <source>
        <dbReference type="SAM" id="Phobius"/>
    </source>
</evidence>
<keyword evidence="10" id="KW-0472">Membrane</keyword>
<comment type="subcellular location">
    <subcellularLocation>
        <location evidence="2">Membrane</location>
    </subcellularLocation>
</comment>
<dbReference type="Pfam" id="PF02518">
    <property type="entry name" value="HATPase_c"/>
    <property type="match status" value="1"/>
</dbReference>
<dbReference type="Pfam" id="PF00672">
    <property type="entry name" value="HAMP"/>
    <property type="match status" value="1"/>
</dbReference>
<dbReference type="InterPro" id="IPR004358">
    <property type="entry name" value="Sig_transdc_His_kin-like_C"/>
</dbReference>
<dbReference type="InterPro" id="IPR029016">
    <property type="entry name" value="GAF-like_dom_sf"/>
</dbReference>
<feature type="domain" description="Response regulatory" evidence="12">
    <location>
        <begin position="1097"/>
        <end position="1214"/>
    </location>
</feature>
<dbReference type="EMBL" id="JBHSNG010000020">
    <property type="protein sequence ID" value="MFC5582545.1"/>
    <property type="molecule type" value="Genomic_DNA"/>
</dbReference>
<evidence type="ECO:0000313" key="14">
    <source>
        <dbReference type="EMBL" id="MFC5582545.1"/>
    </source>
</evidence>
<evidence type="ECO:0000256" key="5">
    <source>
        <dbReference type="ARBA" id="ARBA00022679"/>
    </source>
</evidence>
<dbReference type="SMART" id="SM00387">
    <property type="entry name" value="HATPase_c"/>
    <property type="match status" value="1"/>
</dbReference>
<dbReference type="Gene3D" id="3.30.565.10">
    <property type="entry name" value="Histidine kinase-like ATPase, C-terminal domain"/>
    <property type="match status" value="1"/>
</dbReference>
<keyword evidence="9" id="KW-0175">Coiled coil</keyword>
<dbReference type="Pfam" id="PF13185">
    <property type="entry name" value="GAF_2"/>
    <property type="match status" value="1"/>
</dbReference>
<evidence type="ECO:0000259" key="11">
    <source>
        <dbReference type="PROSITE" id="PS50109"/>
    </source>
</evidence>
<dbReference type="SUPFAM" id="SSF47384">
    <property type="entry name" value="Homodimeric domain of signal transducing histidine kinase"/>
    <property type="match status" value="1"/>
</dbReference>
<dbReference type="SUPFAM" id="SSF158472">
    <property type="entry name" value="HAMP domain-like"/>
    <property type="match status" value="1"/>
</dbReference>
<dbReference type="InterPro" id="IPR036097">
    <property type="entry name" value="HisK_dim/P_sf"/>
</dbReference>
<evidence type="ECO:0000259" key="12">
    <source>
        <dbReference type="PROSITE" id="PS50110"/>
    </source>
</evidence>
<dbReference type="SUPFAM" id="SSF52172">
    <property type="entry name" value="CheY-like"/>
    <property type="match status" value="3"/>
</dbReference>
<dbReference type="InterPro" id="IPR036890">
    <property type="entry name" value="HATPase_C_sf"/>
</dbReference>
<dbReference type="Gene3D" id="6.10.340.10">
    <property type="match status" value="1"/>
</dbReference>
<comment type="caution">
    <text evidence="14">The sequence shown here is derived from an EMBL/GenBank/DDBJ whole genome shotgun (WGS) entry which is preliminary data.</text>
</comment>
<dbReference type="PROSITE" id="PS50885">
    <property type="entry name" value="HAMP"/>
    <property type="match status" value="1"/>
</dbReference>
<feature type="domain" description="HAMP" evidence="13">
    <location>
        <begin position="230"/>
        <end position="283"/>
    </location>
</feature>
<comment type="catalytic activity">
    <reaction evidence="1">
        <text>ATP + protein L-histidine = ADP + protein N-phospho-L-histidine.</text>
        <dbReference type="EC" id="2.7.13.3"/>
    </reaction>
</comment>
<dbReference type="EC" id="2.7.13.3" evidence="3"/>
<feature type="modified residue" description="4-aspartylphosphate" evidence="8">
    <location>
        <position position="884"/>
    </location>
</feature>
<dbReference type="CDD" id="cd17546">
    <property type="entry name" value="REC_hyHK_CKI1_RcsC-like"/>
    <property type="match status" value="1"/>
</dbReference>
<keyword evidence="15" id="KW-1185">Reference proteome</keyword>
<keyword evidence="7" id="KW-0902">Two-component regulatory system</keyword>
<evidence type="ECO:0000256" key="6">
    <source>
        <dbReference type="ARBA" id="ARBA00022777"/>
    </source>
</evidence>
<keyword evidence="6" id="KW-0418">Kinase</keyword>
<proteinExistence type="predicted"/>
<gene>
    <name evidence="14" type="ORF">ACFPPB_15605</name>
</gene>
<dbReference type="InterPro" id="IPR003661">
    <property type="entry name" value="HisK_dim/P_dom"/>
</dbReference>
<dbReference type="Proteomes" id="UP001596111">
    <property type="component" value="Unassembled WGS sequence"/>
</dbReference>
<dbReference type="Pfam" id="PF05227">
    <property type="entry name" value="CHASE3"/>
    <property type="match status" value="1"/>
</dbReference>
<evidence type="ECO:0000256" key="1">
    <source>
        <dbReference type="ARBA" id="ARBA00000085"/>
    </source>
</evidence>
<dbReference type="InterPro" id="IPR003018">
    <property type="entry name" value="GAF"/>
</dbReference>